<comment type="caution">
    <text evidence="2">The sequence shown here is derived from an EMBL/GenBank/DDBJ whole genome shotgun (WGS) entry which is preliminary data.</text>
</comment>
<evidence type="ECO:0008006" key="4">
    <source>
        <dbReference type="Google" id="ProtNLM"/>
    </source>
</evidence>
<name>A0ABW5LHI9_9FLAO</name>
<proteinExistence type="predicted"/>
<accession>A0ABW5LHI9</accession>
<keyword evidence="3" id="KW-1185">Reference proteome</keyword>
<evidence type="ECO:0000256" key="1">
    <source>
        <dbReference type="SAM" id="SignalP"/>
    </source>
</evidence>
<feature type="chain" id="PRO_5045890845" description="META domain-containing protein" evidence="1">
    <location>
        <begin position="25"/>
        <end position="159"/>
    </location>
</feature>
<protein>
    <recommendedName>
        <fullName evidence="4">META domain-containing protein</fullName>
    </recommendedName>
</protein>
<evidence type="ECO:0000313" key="2">
    <source>
        <dbReference type="EMBL" id="MFD2564318.1"/>
    </source>
</evidence>
<dbReference type="Proteomes" id="UP001597319">
    <property type="component" value="Unassembled WGS sequence"/>
</dbReference>
<dbReference type="EMBL" id="JBHULE010000019">
    <property type="protein sequence ID" value="MFD2564318.1"/>
    <property type="molecule type" value="Genomic_DNA"/>
</dbReference>
<evidence type="ECO:0000313" key="3">
    <source>
        <dbReference type="Proteomes" id="UP001597319"/>
    </source>
</evidence>
<reference evidence="3" key="1">
    <citation type="journal article" date="2019" name="Int. J. Syst. Evol. Microbiol.">
        <title>The Global Catalogue of Microorganisms (GCM) 10K type strain sequencing project: providing services to taxonomists for standard genome sequencing and annotation.</title>
        <authorList>
            <consortium name="The Broad Institute Genomics Platform"/>
            <consortium name="The Broad Institute Genome Sequencing Center for Infectious Disease"/>
            <person name="Wu L."/>
            <person name="Ma J."/>
        </authorList>
    </citation>
    <scope>NUCLEOTIDE SEQUENCE [LARGE SCALE GENOMIC DNA]</scope>
    <source>
        <strain evidence="3">KCTC 52274</strain>
    </source>
</reference>
<keyword evidence="1" id="KW-0732">Signal</keyword>
<organism evidence="2 3">
    <name type="scientific">Aquimarina rubra</name>
    <dbReference type="NCBI Taxonomy" id="1920033"/>
    <lineage>
        <taxon>Bacteria</taxon>
        <taxon>Pseudomonadati</taxon>
        <taxon>Bacteroidota</taxon>
        <taxon>Flavobacteriia</taxon>
        <taxon>Flavobacteriales</taxon>
        <taxon>Flavobacteriaceae</taxon>
        <taxon>Aquimarina</taxon>
    </lineage>
</organism>
<dbReference type="RefSeq" id="WP_378294155.1">
    <property type="nucleotide sequence ID" value="NZ_JBHULE010000019.1"/>
</dbReference>
<gene>
    <name evidence="2" type="ORF">ACFSR1_16680</name>
</gene>
<feature type="signal peptide" evidence="1">
    <location>
        <begin position="1"/>
        <end position="24"/>
    </location>
</feature>
<sequence>MKKGFFYSMLVMISFALMSSTCSSDDDGMNGNNNSAEIQLITNTMQSGTWRITNFVDSGQDETSNFSGYNFSFNTDGTLVADNGTTTVNGTWSVTDDDSSSDDSSSDDDIDFNIAFISPSNFEELTEDWEILTRSSSKIDLRHISGGNGGTDLLTFEKN</sequence>